<dbReference type="Proteomes" id="UP001150924">
    <property type="component" value="Unassembled WGS sequence"/>
</dbReference>
<keyword evidence="1" id="KW-0732">Signal</keyword>
<evidence type="ECO:0000313" key="2">
    <source>
        <dbReference type="EMBL" id="MCY1008984.1"/>
    </source>
</evidence>
<feature type="chain" id="PRO_5040955459" evidence="1">
    <location>
        <begin position="37"/>
        <end position="206"/>
    </location>
</feature>
<gene>
    <name evidence="2" type="ORF">OV079_26185</name>
</gene>
<evidence type="ECO:0000313" key="3">
    <source>
        <dbReference type="Proteomes" id="UP001150924"/>
    </source>
</evidence>
<keyword evidence="3" id="KW-1185">Reference proteome</keyword>
<dbReference type="EMBL" id="JAPNKE010000002">
    <property type="protein sequence ID" value="MCY1008984.1"/>
    <property type="molecule type" value="Genomic_DNA"/>
</dbReference>
<accession>A0A9X3IZU7</accession>
<sequence>MTTHWLPALCTRPALRSARAFFTRACLAALAVTAGACDTTEQAGPAAGIFVGQAGDVLIAVVAADDLVTVFACDGSYDWLGVRAWFHGPLDDGAGTLTNADGATVDLEIHGDRFSAALRGELVTNGPYDFTGTAVAGDEAGLYWGQVDGWIGGWIIDDAGEQRGAAIQRSTDDAALVYIEPTQTEVALDDGTVLPLTRMTAPIKVE</sequence>
<feature type="signal peptide" evidence="1">
    <location>
        <begin position="1"/>
        <end position="36"/>
    </location>
</feature>
<reference evidence="2" key="1">
    <citation type="submission" date="2022-11" db="EMBL/GenBank/DDBJ databases">
        <title>Minimal conservation of predation-associated metabolite biosynthetic gene clusters underscores biosynthetic potential of Myxococcota including descriptions for ten novel species: Archangium lansinium sp. nov., Myxococcus landrumus sp. nov., Nannocystis bai.</title>
        <authorList>
            <person name="Ahearne A."/>
            <person name="Stevens C."/>
            <person name="Phillips K."/>
        </authorList>
    </citation>
    <scope>NUCLEOTIDE SEQUENCE</scope>
    <source>
        <strain evidence="2">Na p29</strain>
    </source>
</reference>
<dbReference type="RefSeq" id="WP_267771638.1">
    <property type="nucleotide sequence ID" value="NZ_JAPNKE010000002.1"/>
</dbReference>
<dbReference type="AlphaFoldDB" id="A0A9X3IZU7"/>
<comment type="caution">
    <text evidence="2">The sequence shown here is derived from an EMBL/GenBank/DDBJ whole genome shotgun (WGS) entry which is preliminary data.</text>
</comment>
<evidence type="ECO:0000256" key="1">
    <source>
        <dbReference type="SAM" id="SignalP"/>
    </source>
</evidence>
<name>A0A9X3IZU7_9BACT</name>
<organism evidence="2 3">
    <name type="scientific">Nannocystis pusilla</name>
    <dbReference type="NCBI Taxonomy" id="889268"/>
    <lineage>
        <taxon>Bacteria</taxon>
        <taxon>Pseudomonadati</taxon>
        <taxon>Myxococcota</taxon>
        <taxon>Polyangia</taxon>
        <taxon>Nannocystales</taxon>
        <taxon>Nannocystaceae</taxon>
        <taxon>Nannocystis</taxon>
    </lineage>
</organism>
<protein>
    <submittedName>
        <fullName evidence="2">Uncharacterized protein</fullName>
    </submittedName>
</protein>
<proteinExistence type="predicted"/>